<dbReference type="Pfam" id="PF04884">
    <property type="entry name" value="UVB_sens_prot"/>
    <property type="match status" value="1"/>
</dbReference>
<keyword evidence="5 6" id="KW-0472">Membrane</keyword>
<proteinExistence type="inferred from homology"/>
<evidence type="ECO:0000256" key="1">
    <source>
        <dbReference type="ARBA" id="ARBA00004370"/>
    </source>
</evidence>
<dbReference type="InterPro" id="IPR006968">
    <property type="entry name" value="RUS_fam"/>
</dbReference>
<keyword evidence="4 6" id="KW-1133">Transmembrane helix</keyword>
<keyword evidence="9" id="KW-1185">Reference proteome</keyword>
<dbReference type="EMBL" id="UYSU01040875">
    <property type="protein sequence ID" value="VDM02648.1"/>
    <property type="molecule type" value="Genomic_DNA"/>
</dbReference>
<evidence type="ECO:0000256" key="6">
    <source>
        <dbReference type="SAM" id="Phobius"/>
    </source>
</evidence>
<reference evidence="10" key="1">
    <citation type="submission" date="2016-06" db="UniProtKB">
        <authorList>
            <consortium name="WormBaseParasite"/>
        </authorList>
    </citation>
    <scope>IDENTIFICATION</scope>
</reference>
<evidence type="ECO:0000313" key="8">
    <source>
        <dbReference type="EMBL" id="VDM02648.1"/>
    </source>
</evidence>
<evidence type="ECO:0000256" key="3">
    <source>
        <dbReference type="ARBA" id="ARBA00022692"/>
    </source>
</evidence>
<protein>
    <recommendedName>
        <fullName evidence="7">Protein root UVB sensitive/RUS domain-containing protein</fullName>
    </recommendedName>
</protein>
<dbReference type="PANTHER" id="PTHR12770:SF31">
    <property type="entry name" value="RUS FAMILY MEMBER 1"/>
    <property type="match status" value="1"/>
</dbReference>
<dbReference type="PANTHER" id="PTHR12770">
    <property type="entry name" value="RUS1 FAMILY PROTEIN C16ORF58"/>
    <property type="match status" value="1"/>
</dbReference>
<evidence type="ECO:0000313" key="9">
    <source>
        <dbReference type="Proteomes" id="UP000275846"/>
    </source>
</evidence>
<reference evidence="8 9" key="2">
    <citation type="submission" date="2018-11" db="EMBL/GenBank/DDBJ databases">
        <authorList>
            <consortium name="Pathogen Informatics"/>
        </authorList>
    </citation>
    <scope>NUCLEOTIDE SEQUENCE [LARGE SCALE GENOMIC DNA]</scope>
    <source>
        <strain evidence="8 9">NST_G2</strain>
    </source>
</reference>
<dbReference type="WBParaSite" id="SSLN_0001687401-mRNA-1">
    <property type="protein sequence ID" value="SSLN_0001687401-mRNA-1"/>
    <property type="gene ID" value="SSLN_0001687401"/>
</dbReference>
<accession>A0A183TIG4</accession>
<comment type="similarity">
    <text evidence="2">Belongs to the RUS1 family.</text>
</comment>
<evidence type="ECO:0000256" key="4">
    <source>
        <dbReference type="ARBA" id="ARBA00022989"/>
    </source>
</evidence>
<dbReference type="AlphaFoldDB" id="A0A183TIG4"/>
<dbReference type="InterPro" id="IPR054549">
    <property type="entry name" value="UVB_sens_RUS_dom"/>
</dbReference>
<dbReference type="OrthoDB" id="364779at2759"/>
<comment type="subcellular location">
    <subcellularLocation>
        <location evidence="1">Membrane</location>
    </subcellularLocation>
</comment>
<keyword evidence="3 6" id="KW-0812">Transmembrane</keyword>
<sequence>MADVAAKDASQETLSNFLALLLNFILVHIVTGNWLLIWLTFWILTPLHLYANWRAVRCLQFRTLNKARFHIIAQDWLSRKSTAHTEGPIISVQEVNRLESIVSIPFLTHSAVSVHLGCSFTSLSRAAGRVGLLLASKLTPASRVASSPTVNLVSYPITSEGCSEASLHKSSRVGLLLASKLTPASRVASSPTVNLVSYPITSASPTHHLAFWIGLRKQADVAAQLKALLQVEIITSLTSLPFVCTEVGDLLRSSQYVKHLPFFPHRRPLDRRTIQLSEAIHLTKSVDSSRWHTGSSESSLGLPFPSNRIAPSELSGGDALLVG</sequence>
<name>A0A183TIG4_SCHSO</name>
<dbReference type="Proteomes" id="UP000275846">
    <property type="component" value="Unassembled WGS sequence"/>
</dbReference>
<evidence type="ECO:0000313" key="10">
    <source>
        <dbReference type="WBParaSite" id="SSLN_0001687401-mRNA-1"/>
    </source>
</evidence>
<evidence type="ECO:0000256" key="5">
    <source>
        <dbReference type="ARBA" id="ARBA00023136"/>
    </source>
</evidence>
<dbReference type="GO" id="GO:0016020">
    <property type="term" value="C:membrane"/>
    <property type="evidence" value="ECO:0007669"/>
    <property type="project" value="UniProtKB-SubCell"/>
</dbReference>
<evidence type="ECO:0000259" key="7">
    <source>
        <dbReference type="Pfam" id="PF04884"/>
    </source>
</evidence>
<gene>
    <name evidence="8" type="ORF">SSLN_LOCUS16262</name>
</gene>
<feature type="domain" description="Protein root UVB sensitive/RUS" evidence="7">
    <location>
        <begin position="1"/>
        <end position="79"/>
    </location>
</feature>
<evidence type="ECO:0000256" key="2">
    <source>
        <dbReference type="ARBA" id="ARBA00007558"/>
    </source>
</evidence>
<feature type="transmembrane region" description="Helical" evidence="6">
    <location>
        <begin position="20"/>
        <end position="44"/>
    </location>
</feature>
<organism evidence="10">
    <name type="scientific">Schistocephalus solidus</name>
    <name type="common">Tapeworm</name>
    <dbReference type="NCBI Taxonomy" id="70667"/>
    <lineage>
        <taxon>Eukaryota</taxon>
        <taxon>Metazoa</taxon>
        <taxon>Spiralia</taxon>
        <taxon>Lophotrochozoa</taxon>
        <taxon>Platyhelminthes</taxon>
        <taxon>Cestoda</taxon>
        <taxon>Eucestoda</taxon>
        <taxon>Diphyllobothriidea</taxon>
        <taxon>Diphyllobothriidae</taxon>
        <taxon>Schistocephalus</taxon>
    </lineage>
</organism>